<feature type="domain" description="C2H2-type" evidence="7">
    <location>
        <begin position="243"/>
        <end position="270"/>
    </location>
</feature>
<keyword evidence="2" id="KW-0677">Repeat</keyword>
<dbReference type="AlphaFoldDB" id="A0A1S4FZS2"/>
<dbReference type="GO" id="GO:0005634">
    <property type="term" value="C:nucleus"/>
    <property type="evidence" value="ECO:0007669"/>
    <property type="project" value="InterPro"/>
</dbReference>
<feature type="binding site" evidence="6">
    <location>
        <position position="56"/>
    </location>
    <ligand>
        <name>Zn(2+)</name>
        <dbReference type="ChEBI" id="CHEBI:29105"/>
    </ligand>
</feature>
<evidence type="ECO:0000313" key="9">
    <source>
        <dbReference type="EnsemblMetazoa" id="AAEL013557-PB"/>
    </source>
</evidence>
<feature type="domain" description="C2H2-type" evidence="7">
    <location>
        <begin position="268"/>
        <end position="295"/>
    </location>
</feature>
<keyword evidence="3 5" id="KW-0863">Zinc-finger</keyword>
<evidence type="ECO:0000256" key="1">
    <source>
        <dbReference type="ARBA" id="ARBA00022723"/>
    </source>
</evidence>
<evidence type="ECO:0000259" key="8">
    <source>
        <dbReference type="PROSITE" id="PS51915"/>
    </source>
</evidence>
<dbReference type="VEuPathDB" id="VectorBase:AAEL013557"/>
<dbReference type="PANTHER" id="PTHR24379:SF121">
    <property type="entry name" value="C2H2-TYPE DOMAIN-CONTAINING PROTEIN"/>
    <property type="match status" value="1"/>
</dbReference>
<dbReference type="Pfam" id="PF00096">
    <property type="entry name" value="zf-C2H2"/>
    <property type="match status" value="4"/>
</dbReference>
<evidence type="ECO:0000259" key="7">
    <source>
        <dbReference type="PROSITE" id="PS50157"/>
    </source>
</evidence>
<proteinExistence type="predicted"/>
<dbReference type="InterPro" id="IPR012934">
    <property type="entry name" value="Znf_AD"/>
</dbReference>
<dbReference type="SUPFAM" id="SSF57716">
    <property type="entry name" value="Glucocorticoid receptor-like (DNA-binding domain)"/>
    <property type="match status" value="1"/>
</dbReference>
<dbReference type="PROSITE" id="PS00028">
    <property type="entry name" value="ZINC_FINGER_C2H2_1"/>
    <property type="match status" value="6"/>
</dbReference>
<feature type="domain" description="C2H2-type" evidence="7">
    <location>
        <begin position="383"/>
        <end position="411"/>
    </location>
</feature>
<evidence type="ECO:0000256" key="4">
    <source>
        <dbReference type="ARBA" id="ARBA00022833"/>
    </source>
</evidence>
<feature type="domain" description="C2H2-type" evidence="7">
    <location>
        <begin position="324"/>
        <end position="351"/>
    </location>
</feature>
<evidence type="ECO:0000313" key="10">
    <source>
        <dbReference type="Proteomes" id="UP000008820"/>
    </source>
</evidence>
<feature type="domain" description="C2H2-type" evidence="7">
    <location>
        <begin position="293"/>
        <end position="321"/>
    </location>
</feature>
<dbReference type="Pfam" id="PF13912">
    <property type="entry name" value="zf-C2H2_6"/>
    <property type="match status" value="1"/>
</dbReference>
<dbReference type="PROSITE" id="PS51915">
    <property type="entry name" value="ZAD"/>
    <property type="match status" value="1"/>
</dbReference>
<dbReference type="InterPro" id="IPR036236">
    <property type="entry name" value="Znf_C2H2_sf"/>
</dbReference>
<dbReference type="SMART" id="SM00868">
    <property type="entry name" value="zf-AD"/>
    <property type="match status" value="1"/>
</dbReference>
<feature type="domain" description="C2H2-type" evidence="7">
    <location>
        <begin position="439"/>
        <end position="467"/>
    </location>
</feature>
<dbReference type="EnsemblMetazoa" id="AAEL013557-RA">
    <property type="protein sequence ID" value="AAEL013557-PA"/>
    <property type="gene ID" value="AAEL013557"/>
</dbReference>
<feature type="domain" description="C2H2-type" evidence="7">
    <location>
        <begin position="411"/>
        <end position="438"/>
    </location>
</feature>
<dbReference type="Pfam" id="PF07776">
    <property type="entry name" value="zf-AD"/>
    <property type="match status" value="1"/>
</dbReference>
<keyword evidence="4 6" id="KW-0862">Zinc</keyword>
<evidence type="ECO:0000256" key="5">
    <source>
        <dbReference type="PROSITE-ProRule" id="PRU00042"/>
    </source>
</evidence>
<feature type="binding site" evidence="6">
    <location>
        <position position="14"/>
    </location>
    <ligand>
        <name>Zn(2+)</name>
        <dbReference type="ChEBI" id="CHEBI:29105"/>
    </ligand>
</feature>
<dbReference type="Proteomes" id="UP000008820">
    <property type="component" value="Chromosome 2"/>
</dbReference>
<name>A0A1S4FZS2_AEDAE</name>
<feature type="binding site" evidence="6">
    <location>
        <position position="11"/>
    </location>
    <ligand>
        <name>Zn(2+)</name>
        <dbReference type="ChEBI" id="CHEBI:29105"/>
    </ligand>
</feature>
<feature type="binding site" evidence="6">
    <location>
        <position position="53"/>
    </location>
    <ligand>
        <name>Zn(2+)</name>
        <dbReference type="ChEBI" id="CHEBI:29105"/>
    </ligand>
</feature>
<reference evidence="9 10" key="1">
    <citation type="submission" date="2017-06" db="EMBL/GenBank/DDBJ databases">
        <title>Aedes aegypti genome working group (AGWG) sequencing and assembly.</title>
        <authorList>
            <consortium name="Aedes aegypti Genome Working Group (AGWG)"/>
            <person name="Matthews B.J."/>
        </authorList>
    </citation>
    <scope>NUCLEOTIDE SEQUENCE [LARGE SCALE GENOMIC DNA]</scope>
    <source>
        <strain evidence="9 10">LVP_AGWG</strain>
    </source>
</reference>
<dbReference type="Gene3D" id="3.40.1800.20">
    <property type="match status" value="1"/>
</dbReference>
<feature type="domain" description="ZAD" evidence="8">
    <location>
        <begin position="9"/>
        <end position="80"/>
    </location>
</feature>
<protein>
    <submittedName>
        <fullName evidence="9">Uncharacterized protein</fullName>
    </submittedName>
</protein>
<evidence type="ECO:0000256" key="3">
    <source>
        <dbReference type="ARBA" id="ARBA00022771"/>
    </source>
</evidence>
<gene>
    <name evidence="9" type="primary">5578171</name>
</gene>
<sequence>MATATSVDDTCRLCLDPSVESFNTIENPALKNVLEKVFCFPIEFKEGITSSVCQICSNTITEFYEYSEKVRHHQAILEAAASAIMTGDELFPAKIKIELDSDTGLPNVNQDQPPKISEPLITMTESNDDIDFIDKMLRKKKEDATDQFIRQHLKLTCELCGIVAPTFRELRYHFLDEHQRQYAYTRCCGKKLTSRQLTVDHIHYHLDSNVFHCAECKDVFTTFATKKALELHKISKHSERRMYKCDRCPLAYANLDLLQKHSKRHEMNECIECRKCFPTKSALDEHMECHMPQECTQCKKLFTNRTTLRIHIANVHNKDTTFKFVCEQCGKHFARKIAFQRHMNEHAGIEAPKVQCTICGRWLKKMYYKNHMDTVHGNRERVHECDICHRMYPHAVALQNHKSKAHIEPRHKCEFCGKLFIQKNRWLDHLTSHTDAMLHSCEYCGAPYKTRSNVHKHIRTKHAVEWAEKKKRDQSMAPEETST</sequence>
<dbReference type="InterPro" id="IPR013087">
    <property type="entry name" value="Znf_C2H2_type"/>
</dbReference>
<keyword evidence="1 6" id="KW-0479">Metal-binding</keyword>
<organism evidence="9 10">
    <name type="scientific">Aedes aegypti</name>
    <name type="common">Yellowfever mosquito</name>
    <name type="synonym">Culex aegypti</name>
    <dbReference type="NCBI Taxonomy" id="7159"/>
    <lineage>
        <taxon>Eukaryota</taxon>
        <taxon>Metazoa</taxon>
        <taxon>Ecdysozoa</taxon>
        <taxon>Arthropoda</taxon>
        <taxon>Hexapoda</taxon>
        <taxon>Insecta</taxon>
        <taxon>Pterygota</taxon>
        <taxon>Neoptera</taxon>
        <taxon>Endopterygota</taxon>
        <taxon>Diptera</taxon>
        <taxon>Nematocera</taxon>
        <taxon>Culicoidea</taxon>
        <taxon>Culicidae</taxon>
        <taxon>Culicinae</taxon>
        <taxon>Aedini</taxon>
        <taxon>Aedes</taxon>
        <taxon>Stegomyia</taxon>
    </lineage>
</organism>
<dbReference type="Gene3D" id="3.30.160.60">
    <property type="entry name" value="Classic Zinc Finger"/>
    <property type="match status" value="4"/>
</dbReference>
<dbReference type="PANTHER" id="PTHR24379">
    <property type="entry name" value="KRAB AND ZINC FINGER DOMAIN-CONTAINING"/>
    <property type="match status" value="1"/>
</dbReference>
<evidence type="ECO:0000256" key="2">
    <source>
        <dbReference type="ARBA" id="ARBA00022737"/>
    </source>
</evidence>
<accession>A0A1S4FZS2</accession>
<dbReference type="EnsemblMetazoa" id="AAEL013557-RB">
    <property type="protein sequence ID" value="AAEL013557-PB"/>
    <property type="gene ID" value="AAEL013557"/>
</dbReference>
<dbReference type="PROSITE" id="PS50157">
    <property type="entry name" value="ZINC_FINGER_C2H2_2"/>
    <property type="match status" value="7"/>
</dbReference>
<dbReference type="SMART" id="SM00355">
    <property type="entry name" value="ZnF_C2H2"/>
    <property type="match status" value="10"/>
</dbReference>
<dbReference type="GO" id="GO:0008270">
    <property type="term" value="F:zinc ion binding"/>
    <property type="evidence" value="ECO:0007669"/>
    <property type="project" value="UniProtKB-UniRule"/>
</dbReference>
<dbReference type="OrthoDB" id="6077919at2759"/>
<keyword evidence="10" id="KW-1185">Reference proteome</keyword>
<reference evidence="9" key="2">
    <citation type="submission" date="2025-05" db="UniProtKB">
        <authorList>
            <consortium name="EnsemblMetazoa"/>
        </authorList>
    </citation>
    <scope>IDENTIFICATION</scope>
    <source>
        <strain evidence="9">LVP_AGWG</strain>
    </source>
</reference>
<evidence type="ECO:0000256" key="6">
    <source>
        <dbReference type="PROSITE-ProRule" id="PRU01263"/>
    </source>
</evidence>
<dbReference type="SUPFAM" id="SSF57667">
    <property type="entry name" value="beta-beta-alpha zinc fingers"/>
    <property type="match status" value="4"/>
</dbReference>